<feature type="non-terminal residue" evidence="1">
    <location>
        <position position="1"/>
    </location>
</feature>
<organism evidence="1 2">
    <name type="scientific">Mya arenaria</name>
    <name type="common">Soft-shell clam</name>
    <dbReference type="NCBI Taxonomy" id="6604"/>
    <lineage>
        <taxon>Eukaryota</taxon>
        <taxon>Metazoa</taxon>
        <taxon>Spiralia</taxon>
        <taxon>Lophotrochozoa</taxon>
        <taxon>Mollusca</taxon>
        <taxon>Bivalvia</taxon>
        <taxon>Autobranchia</taxon>
        <taxon>Heteroconchia</taxon>
        <taxon>Euheterodonta</taxon>
        <taxon>Imparidentia</taxon>
        <taxon>Neoheterodontei</taxon>
        <taxon>Myida</taxon>
        <taxon>Myoidea</taxon>
        <taxon>Myidae</taxon>
        <taxon>Mya</taxon>
    </lineage>
</organism>
<reference evidence="1" key="1">
    <citation type="submission" date="2022-11" db="EMBL/GenBank/DDBJ databases">
        <title>Centuries of genome instability and evolution in soft-shell clam transmissible cancer (bioRxiv).</title>
        <authorList>
            <person name="Hart S.F.M."/>
            <person name="Yonemitsu M.A."/>
            <person name="Giersch R.M."/>
            <person name="Beal B.F."/>
            <person name="Arriagada G."/>
            <person name="Davis B.W."/>
            <person name="Ostrander E.A."/>
            <person name="Goff S.P."/>
            <person name="Metzger M.J."/>
        </authorList>
    </citation>
    <scope>NUCLEOTIDE SEQUENCE</scope>
    <source>
        <strain evidence="1">MELC-2E11</strain>
        <tissue evidence="1">Siphon/mantle</tissue>
    </source>
</reference>
<gene>
    <name evidence="1" type="ORF">MAR_017244</name>
</gene>
<name>A0ABY7EJB8_MYAAR</name>
<evidence type="ECO:0000313" key="2">
    <source>
        <dbReference type="Proteomes" id="UP001164746"/>
    </source>
</evidence>
<dbReference type="Proteomes" id="UP001164746">
    <property type="component" value="Chromosome 6"/>
</dbReference>
<evidence type="ECO:0000313" key="1">
    <source>
        <dbReference type="EMBL" id="WAR07286.1"/>
    </source>
</evidence>
<proteinExistence type="predicted"/>
<feature type="non-terminal residue" evidence="1">
    <location>
        <position position="126"/>
    </location>
</feature>
<keyword evidence="2" id="KW-1185">Reference proteome</keyword>
<accession>A0ABY7EJB8</accession>
<sequence>VFETLLEPYHDELPEELQKSLGGYMKTLSVDKLSGILEILHEFMLLRIARRENTSDEDYIDNTENRLGEELLAFVELMETPCLDTAVLVDFPQEIHFKIVCVHGLWDIRRFERKWDEGDTEKELYM</sequence>
<dbReference type="EMBL" id="CP111017">
    <property type="protein sequence ID" value="WAR07286.1"/>
    <property type="molecule type" value="Genomic_DNA"/>
</dbReference>
<protein>
    <submittedName>
        <fullName evidence="1">Uncharacterized protein</fullName>
    </submittedName>
</protein>